<evidence type="ECO:0000259" key="7">
    <source>
        <dbReference type="Pfam" id="PF22067"/>
    </source>
</evidence>
<feature type="region of interest" description="Disordered" evidence="6">
    <location>
        <begin position="2770"/>
        <end position="2801"/>
    </location>
</feature>
<dbReference type="EMBL" id="CYKH01001740">
    <property type="protein sequence ID" value="CUG89440.1"/>
    <property type="molecule type" value="Genomic_DNA"/>
</dbReference>
<evidence type="ECO:0000259" key="10">
    <source>
        <dbReference type="Pfam" id="PF26579"/>
    </source>
</evidence>
<feature type="domain" description="Cep192-like" evidence="7">
    <location>
        <begin position="2355"/>
        <end position="2432"/>
    </location>
</feature>
<dbReference type="InterPro" id="IPR008962">
    <property type="entry name" value="PapD-like_sf"/>
</dbReference>
<evidence type="ECO:0000256" key="4">
    <source>
        <dbReference type="ARBA" id="ARBA00023069"/>
    </source>
</evidence>
<feature type="domain" description="Cilia- and flagella-associated protein 47" evidence="9">
    <location>
        <begin position="1375"/>
        <end position="1536"/>
    </location>
</feature>
<feature type="region of interest" description="Disordered" evidence="6">
    <location>
        <begin position="1341"/>
        <end position="1368"/>
    </location>
</feature>
<evidence type="ECO:0000313" key="11">
    <source>
        <dbReference type="EMBL" id="CUG89440.1"/>
    </source>
</evidence>
<dbReference type="PANTHER" id="PTHR45912">
    <property type="entry name" value="CILIA- AND FLAGELLA-ASSOCIATED PROTEIN 47"/>
    <property type="match status" value="1"/>
</dbReference>
<accession>A0A0S4JD09</accession>
<comment type="subcellular location">
    <subcellularLocation>
        <location evidence="1">Cell projection</location>
        <location evidence="1">Cilium</location>
    </subcellularLocation>
    <subcellularLocation>
        <location evidence="2">Cytoplasm</location>
    </subcellularLocation>
</comment>
<evidence type="ECO:0000259" key="8">
    <source>
        <dbReference type="Pfam" id="PF22544"/>
    </source>
</evidence>
<reference evidence="12" key="1">
    <citation type="submission" date="2015-09" db="EMBL/GenBank/DDBJ databases">
        <authorList>
            <consortium name="Pathogen Informatics"/>
        </authorList>
    </citation>
    <scope>NUCLEOTIDE SEQUENCE [LARGE SCALE GENOMIC DNA]</scope>
    <source>
        <strain evidence="12">Lake Konstanz</strain>
    </source>
</reference>
<dbReference type="OMA" id="PMTNEAK"/>
<dbReference type="InterPro" id="IPR056343">
    <property type="entry name" value="CFAP47_dom"/>
</dbReference>
<evidence type="ECO:0000256" key="6">
    <source>
        <dbReference type="SAM" id="MobiDB-lite"/>
    </source>
</evidence>
<dbReference type="SUPFAM" id="SSF49354">
    <property type="entry name" value="PapD-like"/>
    <property type="match status" value="1"/>
</dbReference>
<dbReference type="InterPro" id="IPR058952">
    <property type="entry name" value="Ig_CFAP47"/>
</dbReference>
<evidence type="ECO:0000256" key="1">
    <source>
        <dbReference type="ARBA" id="ARBA00004138"/>
    </source>
</evidence>
<organism evidence="11 12">
    <name type="scientific">Bodo saltans</name>
    <name type="common">Flagellated protozoan</name>
    <dbReference type="NCBI Taxonomy" id="75058"/>
    <lineage>
        <taxon>Eukaryota</taxon>
        <taxon>Discoba</taxon>
        <taxon>Euglenozoa</taxon>
        <taxon>Kinetoplastea</taxon>
        <taxon>Metakinetoplastina</taxon>
        <taxon>Eubodonida</taxon>
        <taxon>Bodonidae</taxon>
        <taxon>Bodo</taxon>
    </lineage>
</organism>
<name>A0A0S4JD09_BODSA</name>
<feature type="domain" description="CFAP47-like immunoglobulin-like" evidence="10">
    <location>
        <begin position="2555"/>
        <end position="2662"/>
    </location>
</feature>
<evidence type="ECO:0000313" key="12">
    <source>
        <dbReference type="Proteomes" id="UP000051952"/>
    </source>
</evidence>
<dbReference type="GO" id="GO:0060271">
    <property type="term" value="P:cilium assembly"/>
    <property type="evidence" value="ECO:0007669"/>
    <property type="project" value="TreeGrafter"/>
</dbReference>
<dbReference type="InterPro" id="IPR054089">
    <property type="entry name" value="Cep192-like_D3"/>
</dbReference>
<evidence type="ECO:0000256" key="2">
    <source>
        <dbReference type="ARBA" id="ARBA00004496"/>
    </source>
</evidence>
<sequence length="2801" mass="310280">MTSLKSIKVTPSVGEFSDVEPGMIFVIPFTIHNVSDSVKRVRFAPPKTSFFRLINTQQSIAPGMKQTVEVEFTSKEVKEIHDFLTIKTEEGELQIPLHAWFPAPNVMCDPAIELGKVSMQHPIESKRFRLRNSGKRDGVFKFVEDSAIQGLSLVPQSGVVPAGKSLDVLLHFFPVETGAFRGSLSLQIDQQPTRLIEVSADVVESRVGVVDKDHQAISRVSFGKLYFGQKVSKTVYVQNFSEHTVSFTVRPVDESGATENDDNSTQNSLPIECSPKEGRIGGNGVCPVTITFTPRINETRRGWEHSHAPVEELARNWDVPFVIEAVETEQRIDLQVSGKATPTLITLSESHFRFPDCSVNDHSDFLFSFVNDNPDLPCQFSLSRVAQFRCEPFSGTVEPLGRQNILLTFQPNQLGSFRGTMQLTLNGGVKKVPIVLSGSAGKIGPRKPAVGGPDKVREDFVRPLQFTRTATSAPSNYAPTIVSTPRGDEADAADDVQPDLLLMSEWQQKREHNRLYNNFVTNSRKIREYNDKVAKGAAMDLNPDDIGMVPAEGLDEPEPVMTKREDRLAWTQQADASSKGEGPALRKALRVDENKLIKKKFRREPSNLNEMRECKLELSPTDIQSIITPIKVLDFQQVSVYSTNTKSFFVYNGLKTHIAVSIPFQRDELALSTPPSQVIPPGQIAGFDIVFRSETVQTFQQAIYFTINETHKLKFVVFAEVIPIDVGVSHKELQFRFPDFGSEPSVTLPLTLMNSGNSNAEFQWGFSGEDPGAFSFQPPTGFVPASGTLSVNVTYTPVLSSNETIAEAMLRVKGSTGAKKIVLNGGVPNASCSWSVKDGRVDFKKLPVGSIRSQMISVKNNGSTSTVFAFDPNGLAPGVSIAPLRGRIAAGAVEDIQIQLKATTAQPVKCNLSCHVRGMKQLLKAQVFAEAKVPDVTIVDPPQAEDGDSQLDFGGVYVGSFELRRVQVQNNDDVPAFFKLDLSSFSMFSVYDSERRAVDNIAGDKDDLAANAVGNVAFYRQRAFEDEDPADIRKSNIYRVAVNAHQSFHFFLAFTPTYVGALEAFILPLTLAGLDPSAESSHPIVVSGEGKKPRLVMTPSIIDFGPRVVSRENTSKIPNRILLRLTNETDADLPWELQGKNFDTGVEVFRVEPTSGRLPPGQSSQVQFTFTPSEVKAFTGRYSIYLDGNKESKYMDVVAKGFGANPFLTFDRKELILPPVPLDVVTKATFYISNDGYESLDLRYKIAGDGKLPVSLAFPDGQTITSNHNVLPVEVSFIAKKPMTFTVNIDFYDDMDGIFSIPVTCTADNSLMTTFGYIKYREGAYNIASDSEKKPLMYTESEDAMEKDTTPRHSRDGSSAAGQDDASGSSYQALDQVLKKTLTKRSIERLRNWLNCNLLHDPIDDLVPSLQANQGKMVNELIELLFGKGPSAAAKAETVKVGHDAKTNPPRKDTSGSSVLEPFDALLLFLKQYGACVSEIRAEFLLRYDEYAKLPIDAKGPKQAPKLPERKFAARSLHAWSTVVYQLVKVFYFSRITWKSLKSMPQSAPIQAVSSAEKWSSLNADPTCTGSNVYSTPESLVLRWLSIHFGSVFGTKSADKKRGNDAGGRICNFEGDVRDCKAYAACVQSYIPSLASKFDVNKENGFVLNPSSSSDLERNATLLLDAMREYGMDTRVTGREFLDFGGRDHLLFSAYLFNTLPQYIPKTTIKFKGKLLEKISKQIEISNPTRWPVDYLVSLDGNDEFKIAEQKFHLEPKSSGNFTIQVTPRFSKKIDGRCMFLSSRGGTFSAATMIFNLETEVDGDSAVRTFDNLETPMYEVVQNEVQIENPFPMNGQFSIQVHQEYVKDPSGKTYPEEASLALFPDAFWSPIDSLSIKKNEKAKFVLQFLPCVRGQYRAHVTFKDDKVGEFAYNFVGTCTPPKALDTISLQAEAAVSVTREVSIPFRNIALEKAMQQKEERFKIFKGSRKVAQQKETETEGKEVSYKLDFVNDKFVGPNPFYNGPKTFLMKPEQRDDDDASKRKTRNDKLQGQSFNISFLPKGPGSYNGFLLLSSTWDVRLVAIEGKSRSPGMKAELEFNCPARQQITQEIPITNTSEKEWIVSAQLSGEYFSGPRELRVPSGRTKSYALNFNPQWMCDATGQLVLRNNDTQEKYTYTLKGKAEEPLAENTIPVECKARETRKITINVPNITFDEVTYTVETDLPFVAGDSRVTVPKMEVGKYVLNINPQISGKTTGSITFVAPNKQYVWFVLQLAVLRPPPEDTITIDAEVRKGSAAEITITNPTNKLVDFTVRKKGEGLFGDDILTIEPSKSAVYQLAFAPVKSGTVDGVISFNNDDIGEFWYRLSLVGKDAAPQQLNFQCEIGKSTTQEVFLQNPLDTECTMLVSSTNEVNYTVVPQQVILKPNTSTRVAITYIPSAIQSGQEALVRLFHSSAGLWEFKCRGTGLPPTKMDSVTCVAQVGRMSSVNVMFRNPFPTPKKFTVALHSTDSVFSLMQKKSALTLGPFQTSQISVAYQPLTIAAHTASVVTQLVQDQQLDAADLVWEFPISGIAEFLSLDVPAKLMCKSRKRTTASHSFLLEGYHGTSNNEDFDAELVVGKDTSLSKAIVNSLVFRRQEDAPSASSVGYDFDFSPLRPFTSTVEFLIKKKGGGAWRFPLSLEATSPDPDDVILMEAAVNATTTVSFQLYNVLPQSSTFTAYFTAESPQEFSVNPAKGTLPPMPTSQTARGSGTAFSVGFSSTQYGKTLIGYLMIDTDEMQWRYEVRGTLPKYQPPSNVTSKVQNRLRPETENAMKRIQNSLKK</sequence>
<feature type="region of interest" description="Disordered" evidence="6">
    <location>
        <begin position="2710"/>
        <end position="2729"/>
    </location>
</feature>
<feature type="compositionally biased region" description="Low complexity" evidence="6">
    <location>
        <begin position="1357"/>
        <end position="1368"/>
    </location>
</feature>
<dbReference type="PANTHER" id="PTHR45912:SF3">
    <property type="entry name" value="CILIA- AND FLAGELLA-ASSOCIATED PROTEIN 47"/>
    <property type="match status" value="1"/>
</dbReference>
<evidence type="ECO:0000256" key="3">
    <source>
        <dbReference type="ARBA" id="ARBA00022490"/>
    </source>
</evidence>
<evidence type="ECO:0000259" key="9">
    <source>
        <dbReference type="Pfam" id="PF24529"/>
    </source>
</evidence>
<dbReference type="InterPro" id="IPR036872">
    <property type="entry name" value="CH_dom_sf"/>
</dbReference>
<keyword evidence="3" id="KW-0963">Cytoplasm</keyword>
<keyword evidence="12" id="KW-1185">Reference proteome</keyword>
<dbReference type="GO" id="GO:0005929">
    <property type="term" value="C:cilium"/>
    <property type="evidence" value="ECO:0007669"/>
    <property type="project" value="UniProtKB-SubCell"/>
</dbReference>
<dbReference type="Pfam" id="PF24529">
    <property type="entry name" value="CFAP47"/>
    <property type="match status" value="1"/>
</dbReference>
<dbReference type="InterPro" id="IPR053879">
    <property type="entry name" value="HYDIN_VesB_CFA65-like_Ig"/>
</dbReference>
<dbReference type="Pfam" id="PF22067">
    <property type="entry name" value="Cep192_D3"/>
    <property type="match status" value="1"/>
</dbReference>
<dbReference type="OrthoDB" id="10060824at2759"/>
<keyword evidence="5" id="KW-0966">Cell projection</keyword>
<dbReference type="Pfam" id="PF26579">
    <property type="entry name" value="Ig_CFAP47"/>
    <property type="match status" value="1"/>
</dbReference>
<feature type="region of interest" description="Disordered" evidence="6">
    <location>
        <begin position="2002"/>
        <end position="2027"/>
    </location>
</feature>
<dbReference type="InterPro" id="IPR013783">
    <property type="entry name" value="Ig-like_fold"/>
</dbReference>
<dbReference type="Pfam" id="PF14874">
    <property type="entry name" value="PapD-like"/>
    <property type="match status" value="1"/>
</dbReference>
<dbReference type="VEuPathDB" id="TriTrypDB:BSAL_21070"/>
<keyword evidence="4" id="KW-0969">Cilium</keyword>
<feature type="compositionally biased region" description="Basic and acidic residues" evidence="6">
    <location>
        <begin position="1344"/>
        <end position="1356"/>
    </location>
</feature>
<dbReference type="Proteomes" id="UP000051952">
    <property type="component" value="Unassembled WGS sequence"/>
</dbReference>
<gene>
    <name evidence="11" type="ORF">BSAL_21070</name>
</gene>
<dbReference type="GO" id="GO:0005737">
    <property type="term" value="C:cytoplasm"/>
    <property type="evidence" value="ECO:0007669"/>
    <property type="project" value="UniProtKB-SubCell"/>
</dbReference>
<dbReference type="CDD" id="cd21218">
    <property type="entry name" value="CH_PLS_FIM_rpt2"/>
    <property type="match status" value="1"/>
</dbReference>
<feature type="domain" description="HYDIN/VesB/CFA65-like Ig-like" evidence="8">
    <location>
        <begin position="112"/>
        <end position="199"/>
    </location>
</feature>
<dbReference type="Pfam" id="PF22544">
    <property type="entry name" value="HYDIN_VesB_CFA65-like_Ig"/>
    <property type="match status" value="1"/>
</dbReference>
<evidence type="ECO:0000256" key="5">
    <source>
        <dbReference type="ARBA" id="ARBA00023273"/>
    </source>
</evidence>
<protein>
    <recommendedName>
        <fullName evidence="13">Abnormal spindle-like microcephaly-associated protein ASH domain-containing protein</fullName>
    </recommendedName>
</protein>
<dbReference type="Gene3D" id="1.10.418.10">
    <property type="entry name" value="Calponin-like domain"/>
    <property type="match status" value="1"/>
</dbReference>
<dbReference type="Gene3D" id="2.60.40.10">
    <property type="entry name" value="Immunoglobulins"/>
    <property type="match status" value="10"/>
</dbReference>
<feature type="compositionally biased region" description="Polar residues" evidence="6">
    <location>
        <begin position="2772"/>
        <end position="2781"/>
    </location>
</feature>
<evidence type="ECO:0008006" key="13">
    <source>
        <dbReference type="Google" id="ProtNLM"/>
    </source>
</evidence>
<proteinExistence type="predicted"/>